<evidence type="ECO:0000256" key="1">
    <source>
        <dbReference type="ARBA" id="ARBA00004613"/>
    </source>
</evidence>
<dbReference type="AlphaFoldDB" id="A0A0P6WH06"/>
<dbReference type="Pfam" id="PF07737">
    <property type="entry name" value="ATLF"/>
    <property type="match status" value="1"/>
</dbReference>
<keyword evidence="2" id="KW-0964">Secreted</keyword>
<protein>
    <submittedName>
        <fullName evidence="4">Toxin</fullName>
    </submittedName>
</protein>
<evidence type="ECO:0000313" key="4">
    <source>
        <dbReference type="EMBL" id="KPL59849.1"/>
    </source>
</evidence>
<comment type="caution">
    <text evidence="4">The sequence shown here is derived from an EMBL/GenBank/DDBJ whole genome shotgun (WGS) entry which is preliminary data.</text>
</comment>
<dbReference type="Proteomes" id="UP000050398">
    <property type="component" value="Unassembled WGS sequence"/>
</dbReference>
<dbReference type="GO" id="GO:0005576">
    <property type="term" value="C:extracellular region"/>
    <property type="evidence" value="ECO:0007669"/>
    <property type="project" value="UniProtKB-SubCell"/>
</dbReference>
<organism evidence="4 5">
    <name type="scientific">Rossellomorea vietnamensis</name>
    <dbReference type="NCBI Taxonomy" id="218284"/>
    <lineage>
        <taxon>Bacteria</taxon>
        <taxon>Bacillati</taxon>
        <taxon>Bacillota</taxon>
        <taxon>Bacilli</taxon>
        <taxon>Bacillales</taxon>
        <taxon>Bacillaceae</taxon>
        <taxon>Rossellomorea</taxon>
    </lineage>
</organism>
<dbReference type="SUPFAM" id="SSF55486">
    <property type="entry name" value="Metalloproteases ('zincins'), catalytic domain"/>
    <property type="match status" value="1"/>
</dbReference>
<dbReference type="InterPro" id="IPR014781">
    <property type="entry name" value="Anthrax_toxin_lethal/edema_N/C"/>
</dbReference>
<dbReference type="InterPro" id="IPR047568">
    <property type="entry name" value="ATLF-like_dom"/>
</dbReference>
<dbReference type="InterPro" id="IPR024079">
    <property type="entry name" value="MetalloPept_cat_dom_sf"/>
</dbReference>
<evidence type="ECO:0000313" key="5">
    <source>
        <dbReference type="Proteomes" id="UP000050398"/>
    </source>
</evidence>
<comment type="subcellular location">
    <subcellularLocation>
        <location evidence="1">Secreted</location>
    </subcellularLocation>
</comment>
<sequence length="231" mass="26820">MKVKRTFIILLITVTLVILWTHTNANYDGTLLKHSPLKTRINLQSSNQLENMILLPESTFDQEEAGEMIKRLDHIPTSLLESAESQDIKIRLFQNKLTDFSTTSHLKGVTPRGYTNKSITWDDVPGIGGSKLVLVKIGHSEKGQGHNSYNLELHETAHSIDRYVLSDLYYKLDFLPIWKREAPLLFPDEPYFNQYKEEYFAETFAMYYLNPETRNLLKQKAPATYQFFKEL</sequence>
<evidence type="ECO:0000256" key="2">
    <source>
        <dbReference type="ARBA" id="ARBA00022525"/>
    </source>
</evidence>
<proteinExistence type="predicted"/>
<reference evidence="4 5" key="1">
    <citation type="submission" date="2015-08" db="EMBL/GenBank/DDBJ databases">
        <title>Draft Genome Sequence of Bacillus vietnamensis UCD-SED5.</title>
        <authorList>
            <person name="Lee R.D."/>
            <person name="Jospin G."/>
            <person name="Lang J.M."/>
            <person name="Coil D.A."/>
            <person name="Eisen J.A."/>
        </authorList>
    </citation>
    <scope>NUCLEOTIDE SEQUENCE [LARGE SCALE GENOMIC DNA]</scope>
    <source>
        <strain evidence="4 5">UCD-SED5</strain>
    </source>
</reference>
<evidence type="ECO:0000259" key="3">
    <source>
        <dbReference type="PROSITE" id="PS51995"/>
    </source>
</evidence>
<feature type="domain" description="ATLF-like" evidence="3">
    <location>
        <begin position="46"/>
        <end position="231"/>
    </location>
</feature>
<dbReference type="PROSITE" id="PS51995">
    <property type="entry name" value="ATLF"/>
    <property type="match status" value="1"/>
</dbReference>
<name>A0A0P6WH06_9BACI</name>
<dbReference type="EMBL" id="LIXZ01000006">
    <property type="protein sequence ID" value="KPL59849.1"/>
    <property type="molecule type" value="Genomic_DNA"/>
</dbReference>
<dbReference type="GO" id="GO:0008237">
    <property type="term" value="F:metallopeptidase activity"/>
    <property type="evidence" value="ECO:0007669"/>
    <property type="project" value="InterPro"/>
</dbReference>
<gene>
    <name evidence="4" type="ORF">AM506_10385</name>
</gene>
<dbReference type="OrthoDB" id="2615003at2"/>
<accession>A0A0P6WH06</accession>
<dbReference type="PATRIC" id="fig|218284.4.peg.3753"/>
<dbReference type="CDD" id="cd20183">
    <property type="entry name" value="M34_PPEP"/>
    <property type="match status" value="1"/>
</dbReference>
<dbReference type="Gene3D" id="3.40.390.10">
    <property type="entry name" value="Collagenase (Catalytic Domain)"/>
    <property type="match status" value="1"/>
</dbReference>